<dbReference type="InterPro" id="IPR036028">
    <property type="entry name" value="SH3-like_dom_sf"/>
</dbReference>
<dbReference type="Gene3D" id="2.30.30.40">
    <property type="entry name" value="SH3 Domains"/>
    <property type="match status" value="1"/>
</dbReference>
<protein>
    <recommendedName>
        <fullName evidence="3">SH3 domain-containing protein</fullName>
    </recommendedName>
</protein>
<dbReference type="EMBL" id="SEYY01000492">
    <property type="protein sequence ID" value="KAB7507118.1"/>
    <property type="molecule type" value="Genomic_DNA"/>
</dbReference>
<dbReference type="Proteomes" id="UP000326759">
    <property type="component" value="Unassembled WGS sequence"/>
</dbReference>
<keyword evidence="1" id="KW-0728">SH3 domain</keyword>
<dbReference type="SUPFAM" id="SSF50044">
    <property type="entry name" value="SH3-domain"/>
    <property type="match status" value="1"/>
</dbReference>
<evidence type="ECO:0000313" key="4">
    <source>
        <dbReference type="EMBL" id="KAB7507118.1"/>
    </source>
</evidence>
<gene>
    <name evidence="4" type="ORF">Anas_04359</name>
</gene>
<dbReference type="AlphaFoldDB" id="A0A5N5TLU1"/>
<reference evidence="4 5" key="1">
    <citation type="journal article" date="2019" name="PLoS Biol.">
        <title>Sex chromosomes control vertical transmission of feminizing Wolbachia symbionts in an isopod.</title>
        <authorList>
            <person name="Becking T."/>
            <person name="Chebbi M.A."/>
            <person name="Giraud I."/>
            <person name="Moumen B."/>
            <person name="Laverre T."/>
            <person name="Caubet Y."/>
            <person name="Peccoud J."/>
            <person name="Gilbert C."/>
            <person name="Cordaux R."/>
        </authorList>
    </citation>
    <scope>NUCLEOTIDE SEQUENCE [LARGE SCALE GENOMIC DNA]</scope>
    <source>
        <strain evidence="4">ANa2</strain>
        <tissue evidence="4">Whole body excluding digestive tract and cuticle</tissue>
    </source>
</reference>
<keyword evidence="5" id="KW-1185">Reference proteome</keyword>
<accession>A0A5N5TLU1</accession>
<dbReference type="OrthoDB" id="6349769at2759"/>
<evidence type="ECO:0000256" key="1">
    <source>
        <dbReference type="ARBA" id="ARBA00022443"/>
    </source>
</evidence>
<dbReference type="InterPro" id="IPR001452">
    <property type="entry name" value="SH3_domain"/>
</dbReference>
<evidence type="ECO:0000256" key="2">
    <source>
        <dbReference type="SAM" id="MobiDB-lite"/>
    </source>
</evidence>
<feature type="region of interest" description="Disordered" evidence="2">
    <location>
        <begin position="28"/>
        <end position="51"/>
    </location>
</feature>
<feature type="domain" description="SH3" evidence="3">
    <location>
        <begin position="98"/>
        <end position="127"/>
    </location>
</feature>
<evidence type="ECO:0000259" key="3">
    <source>
        <dbReference type="Pfam" id="PF07653"/>
    </source>
</evidence>
<evidence type="ECO:0000313" key="5">
    <source>
        <dbReference type="Proteomes" id="UP000326759"/>
    </source>
</evidence>
<dbReference type="Pfam" id="PF07653">
    <property type="entry name" value="SH3_2"/>
    <property type="match status" value="1"/>
</dbReference>
<proteinExistence type="predicted"/>
<feature type="compositionally biased region" description="Low complexity" evidence="2">
    <location>
        <begin position="28"/>
        <end position="48"/>
    </location>
</feature>
<comment type="caution">
    <text evidence="4">The sequence shown here is derived from an EMBL/GenBank/DDBJ whole genome shotgun (WGS) entry which is preliminary data.</text>
</comment>
<name>A0A5N5TLU1_9CRUS</name>
<sequence length="169" mass="18632">MCTTPLSHIYLSSKDEHASLESTVLSQFSESSDSKSSSGSRSAKSGGSAQLKLSPRNIAECQSSFERMVRCLGAHVQIGSHYNPITFAKLLFQGSREFVKATADYITREPTLLSFRKGDIIKVTNTDAQYADKRRISNIIMSRIYANMFLNIISSKFMGSVAPSPSYTL</sequence>
<organism evidence="4 5">
    <name type="scientific">Armadillidium nasatum</name>
    <dbReference type="NCBI Taxonomy" id="96803"/>
    <lineage>
        <taxon>Eukaryota</taxon>
        <taxon>Metazoa</taxon>
        <taxon>Ecdysozoa</taxon>
        <taxon>Arthropoda</taxon>
        <taxon>Crustacea</taxon>
        <taxon>Multicrustacea</taxon>
        <taxon>Malacostraca</taxon>
        <taxon>Eumalacostraca</taxon>
        <taxon>Peracarida</taxon>
        <taxon>Isopoda</taxon>
        <taxon>Oniscidea</taxon>
        <taxon>Crinocheta</taxon>
        <taxon>Armadillidiidae</taxon>
        <taxon>Armadillidium</taxon>
    </lineage>
</organism>